<feature type="compositionally biased region" description="Basic and acidic residues" evidence="1">
    <location>
        <begin position="78"/>
        <end position="95"/>
    </location>
</feature>
<sequence>MIAATGLAALLVGIAGCSSGDQEQDGSAEPEPEPKTDTEIASELDQAQLVEFNETKADPEQSEQGTYAELSTTQQTAELRESTELDKPECADAVDRWAQSSEVREAPASLATYPREDGSISHTLVRLDEQAAKKAVEAAAPEECASYEATTEDGSTTTYTLKDLDLDTVGDDSRAYVLEAAAEGESIHMYNIVYHNGDRLANVSMLRAEEDPSNEETLLEFAQSAVEREEEVLS</sequence>
<feature type="compositionally biased region" description="Acidic residues" evidence="1">
    <location>
        <begin position="22"/>
        <end position="31"/>
    </location>
</feature>
<accession>A0A3N0EDA7</accession>
<dbReference type="RefSeq" id="WP_123200612.1">
    <property type="nucleotide sequence ID" value="NZ_RJMB01000005.1"/>
</dbReference>
<dbReference type="EMBL" id="RJMB01000005">
    <property type="protein sequence ID" value="RNL85833.1"/>
    <property type="molecule type" value="Genomic_DNA"/>
</dbReference>
<feature type="region of interest" description="Disordered" evidence="1">
    <location>
        <begin position="53"/>
        <end position="99"/>
    </location>
</feature>
<evidence type="ECO:0000313" key="3">
    <source>
        <dbReference type="Proteomes" id="UP000269198"/>
    </source>
</evidence>
<reference evidence="2 3" key="1">
    <citation type="submission" date="2018-11" db="EMBL/GenBank/DDBJ databases">
        <title>The genome draft of YIM 96095.</title>
        <authorList>
            <person name="Tang S.-K."/>
            <person name="Chunyu W.-X."/>
            <person name="Feng Y.-Z."/>
        </authorList>
    </citation>
    <scope>NUCLEOTIDE SEQUENCE [LARGE SCALE GENOMIC DNA]</scope>
    <source>
        <strain evidence="2 3">YIM 96095</strain>
    </source>
</reference>
<protein>
    <submittedName>
        <fullName evidence="2">Uncharacterized protein</fullName>
    </submittedName>
</protein>
<feature type="compositionally biased region" description="Polar residues" evidence="1">
    <location>
        <begin position="62"/>
        <end position="77"/>
    </location>
</feature>
<evidence type="ECO:0000256" key="1">
    <source>
        <dbReference type="SAM" id="MobiDB-lite"/>
    </source>
</evidence>
<gene>
    <name evidence="2" type="ORF">EFW17_07725</name>
</gene>
<dbReference type="AlphaFoldDB" id="A0A3N0EDA7"/>
<dbReference type="OrthoDB" id="3424196at2"/>
<keyword evidence="3" id="KW-1185">Reference proteome</keyword>
<feature type="region of interest" description="Disordered" evidence="1">
    <location>
        <begin position="17"/>
        <end position="40"/>
    </location>
</feature>
<proteinExistence type="predicted"/>
<organism evidence="2 3">
    <name type="scientific">Halostreptopolyspora alba</name>
    <dbReference type="NCBI Taxonomy" id="2487137"/>
    <lineage>
        <taxon>Bacteria</taxon>
        <taxon>Bacillati</taxon>
        <taxon>Actinomycetota</taxon>
        <taxon>Actinomycetes</taxon>
        <taxon>Streptosporangiales</taxon>
        <taxon>Nocardiopsidaceae</taxon>
        <taxon>Halostreptopolyspora</taxon>
    </lineage>
</organism>
<name>A0A3N0EDA7_9ACTN</name>
<evidence type="ECO:0000313" key="2">
    <source>
        <dbReference type="EMBL" id="RNL85833.1"/>
    </source>
</evidence>
<dbReference type="Proteomes" id="UP000269198">
    <property type="component" value="Unassembled WGS sequence"/>
</dbReference>
<comment type="caution">
    <text evidence="2">The sequence shown here is derived from an EMBL/GenBank/DDBJ whole genome shotgun (WGS) entry which is preliminary data.</text>
</comment>